<accession>A0A0G0Z923</accession>
<dbReference type="EMBL" id="LCDD01000046">
    <property type="protein sequence ID" value="KKS45190.1"/>
    <property type="molecule type" value="Genomic_DNA"/>
</dbReference>
<dbReference type="Proteomes" id="UP000034320">
    <property type="component" value="Unassembled WGS sequence"/>
</dbReference>
<reference evidence="1 2" key="1">
    <citation type="journal article" date="2015" name="Nature">
        <title>rRNA introns, odd ribosomes, and small enigmatic genomes across a large radiation of phyla.</title>
        <authorList>
            <person name="Brown C.T."/>
            <person name="Hug L.A."/>
            <person name="Thomas B.C."/>
            <person name="Sharon I."/>
            <person name="Castelle C.J."/>
            <person name="Singh A."/>
            <person name="Wilkins M.J."/>
            <person name="Williams K.H."/>
            <person name="Banfield J.F."/>
        </authorList>
    </citation>
    <scope>NUCLEOTIDE SEQUENCE [LARGE SCALE GENOMIC DNA]</scope>
</reference>
<name>A0A0G0Z923_9BACT</name>
<comment type="caution">
    <text evidence="1">The sequence shown here is derived from an EMBL/GenBank/DDBJ whole genome shotgun (WGS) entry which is preliminary data.</text>
</comment>
<protein>
    <recommendedName>
        <fullName evidence="3">Antitoxin</fullName>
    </recommendedName>
</protein>
<dbReference type="AlphaFoldDB" id="A0A0G0Z923"/>
<proteinExistence type="predicted"/>
<gene>
    <name evidence="1" type="ORF">UV09_C0046G0005</name>
</gene>
<evidence type="ECO:0000313" key="2">
    <source>
        <dbReference type="Proteomes" id="UP000034320"/>
    </source>
</evidence>
<evidence type="ECO:0000313" key="1">
    <source>
        <dbReference type="EMBL" id="KKS45190.1"/>
    </source>
</evidence>
<sequence>MTINVSISQFRQNIADYIAKAKDGYTVILRDEKKDEQIAMLTGKKKFNPGTFEKALMAASGIFSDKNHPEWRTKKDVVKWVEQERKAANRTF</sequence>
<organism evidence="1 2">
    <name type="scientific">Candidatus Gottesmanbacteria bacterium GW2011_GWA2_42_18</name>
    <dbReference type="NCBI Taxonomy" id="1618442"/>
    <lineage>
        <taxon>Bacteria</taxon>
        <taxon>Candidatus Gottesmaniibacteriota</taxon>
    </lineage>
</organism>
<evidence type="ECO:0008006" key="3">
    <source>
        <dbReference type="Google" id="ProtNLM"/>
    </source>
</evidence>